<reference evidence="1" key="1">
    <citation type="submission" date="2020-11" db="EMBL/GenBank/DDBJ databases">
        <authorList>
            <person name="Tran Van P."/>
        </authorList>
    </citation>
    <scope>NUCLEOTIDE SEQUENCE</scope>
</reference>
<keyword evidence="2" id="KW-1185">Reference proteome</keyword>
<dbReference type="AlphaFoldDB" id="A0A7R9A2D1"/>
<dbReference type="EMBL" id="LR899963">
    <property type="protein sequence ID" value="CAD7243537.1"/>
    <property type="molecule type" value="Genomic_DNA"/>
</dbReference>
<evidence type="ECO:0000313" key="1">
    <source>
        <dbReference type="EMBL" id="CAD7243537.1"/>
    </source>
</evidence>
<organism evidence="1">
    <name type="scientific">Darwinula stevensoni</name>
    <dbReference type="NCBI Taxonomy" id="69355"/>
    <lineage>
        <taxon>Eukaryota</taxon>
        <taxon>Metazoa</taxon>
        <taxon>Ecdysozoa</taxon>
        <taxon>Arthropoda</taxon>
        <taxon>Crustacea</taxon>
        <taxon>Oligostraca</taxon>
        <taxon>Ostracoda</taxon>
        <taxon>Podocopa</taxon>
        <taxon>Podocopida</taxon>
        <taxon>Darwinulocopina</taxon>
        <taxon>Darwinuloidea</taxon>
        <taxon>Darwinulidae</taxon>
        <taxon>Darwinula</taxon>
    </lineage>
</organism>
<proteinExistence type="predicted"/>
<dbReference type="Proteomes" id="UP000677054">
    <property type="component" value="Unassembled WGS sequence"/>
</dbReference>
<gene>
    <name evidence="1" type="ORF">DSTB1V02_LOCUS3454</name>
</gene>
<accession>A0A7R9A2D1</accession>
<evidence type="ECO:0000313" key="2">
    <source>
        <dbReference type="Proteomes" id="UP000677054"/>
    </source>
</evidence>
<sequence>MQFLSSEGVPDLCSVFDIINTEGGGDILFCFTTTLMRMEPQEIFLNISGILKSGHKKIDTPVDGTGAGVFALSLLLADLLPCLDNVLASYDLILLLYLTLDSEVAATMDVTSRGDGGEIVKVKGESCEHSPEC</sequence>
<protein>
    <submittedName>
        <fullName evidence="1">Uncharacterized protein</fullName>
    </submittedName>
</protein>
<name>A0A7R9A2D1_9CRUS</name>
<dbReference type="EMBL" id="CAJPEV010000446">
    <property type="protein sequence ID" value="CAG0885394.1"/>
    <property type="molecule type" value="Genomic_DNA"/>
</dbReference>